<evidence type="ECO:0000256" key="1">
    <source>
        <dbReference type="SAM" id="Phobius"/>
    </source>
</evidence>
<gene>
    <name evidence="2" type="ORF">JFN91_11650</name>
</gene>
<evidence type="ECO:0000313" key="2">
    <source>
        <dbReference type="EMBL" id="MBJ6750869.1"/>
    </source>
</evidence>
<keyword evidence="1" id="KW-0812">Transmembrane</keyword>
<accession>A0ABS0YFG1</accession>
<organism evidence="2 3">
    <name type="scientific">Geomonas anaerohicana</name>
    <dbReference type="NCBI Taxonomy" id="2798583"/>
    <lineage>
        <taxon>Bacteria</taxon>
        <taxon>Pseudomonadati</taxon>
        <taxon>Thermodesulfobacteriota</taxon>
        <taxon>Desulfuromonadia</taxon>
        <taxon>Geobacterales</taxon>
        <taxon>Geobacteraceae</taxon>
        <taxon>Geomonas</taxon>
    </lineage>
</organism>
<proteinExistence type="predicted"/>
<keyword evidence="3" id="KW-1185">Reference proteome</keyword>
<dbReference type="Proteomes" id="UP000614714">
    <property type="component" value="Unassembled WGS sequence"/>
</dbReference>
<feature type="transmembrane region" description="Helical" evidence="1">
    <location>
        <begin position="12"/>
        <end position="33"/>
    </location>
</feature>
<dbReference type="RefSeq" id="WP_199389361.1">
    <property type="nucleotide sequence ID" value="NZ_JAEMHL010000005.1"/>
</dbReference>
<feature type="transmembrane region" description="Helical" evidence="1">
    <location>
        <begin position="45"/>
        <end position="69"/>
    </location>
</feature>
<keyword evidence="1" id="KW-0472">Membrane</keyword>
<reference evidence="2 3" key="1">
    <citation type="submission" date="2020-12" db="EMBL/GenBank/DDBJ databases">
        <title>Geomonas sp. Red421, isolated from paddy soil.</title>
        <authorList>
            <person name="Xu Z."/>
            <person name="Zhang Z."/>
            <person name="Masuda Y."/>
            <person name="Itoh H."/>
            <person name="Senoo K."/>
        </authorList>
    </citation>
    <scope>NUCLEOTIDE SEQUENCE [LARGE SCALE GENOMIC DNA]</scope>
    <source>
        <strain evidence="2 3">Red421</strain>
    </source>
</reference>
<dbReference type="EMBL" id="JAEMHL010000005">
    <property type="protein sequence ID" value="MBJ6750869.1"/>
    <property type="molecule type" value="Genomic_DNA"/>
</dbReference>
<name>A0ABS0YFG1_9BACT</name>
<evidence type="ECO:0000313" key="3">
    <source>
        <dbReference type="Proteomes" id="UP000614714"/>
    </source>
</evidence>
<comment type="caution">
    <text evidence="2">The sequence shown here is derived from an EMBL/GenBank/DDBJ whole genome shotgun (WGS) entry which is preliminary data.</text>
</comment>
<keyword evidence="1" id="KW-1133">Transmembrane helix</keyword>
<sequence>MTKETKESLSGKVTSWSIIGVVVAGTLLISGIADISEGSGLMAKIFLLFIGAIIVVQVIPGVMLFGAMLKGIYGLFGKKVKVPLEQDKK</sequence>
<protein>
    <submittedName>
        <fullName evidence="2">Uncharacterized protein</fullName>
    </submittedName>
</protein>